<evidence type="ECO:0000256" key="6">
    <source>
        <dbReference type="ARBA" id="ARBA00023136"/>
    </source>
</evidence>
<feature type="transmembrane region" description="Helical" evidence="8">
    <location>
        <begin position="517"/>
        <end position="541"/>
    </location>
</feature>
<evidence type="ECO:0000256" key="3">
    <source>
        <dbReference type="ARBA" id="ARBA00022475"/>
    </source>
</evidence>
<dbReference type="Pfam" id="PF03773">
    <property type="entry name" value="ArsP_1"/>
    <property type="match status" value="1"/>
</dbReference>
<accession>A0A2L0F632</accession>
<feature type="transmembrane region" description="Helical" evidence="8">
    <location>
        <begin position="453"/>
        <end position="478"/>
    </location>
</feature>
<name>A0A2L0F632_SORCE</name>
<feature type="transmembrane region" description="Helical" evidence="8">
    <location>
        <begin position="553"/>
        <end position="574"/>
    </location>
</feature>
<feature type="transmembrane region" description="Helical" evidence="8">
    <location>
        <begin position="422"/>
        <end position="441"/>
    </location>
</feature>
<feature type="compositionally biased region" description="Basic and acidic residues" evidence="7">
    <location>
        <begin position="595"/>
        <end position="618"/>
    </location>
</feature>
<dbReference type="OrthoDB" id="9770315at2"/>
<proteinExistence type="inferred from homology"/>
<evidence type="ECO:0000256" key="8">
    <source>
        <dbReference type="SAM" id="Phobius"/>
    </source>
</evidence>
<evidence type="ECO:0000313" key="9">
    <source>
        <dbReference type="EMBL" id="AUX47048.1"/>
    </source>
</evidence>
<gene>
    <name evidence="9" type="ORF">SOCE26_085600</name>
</gene>
<reference evidence="9 10" key="1">
    <citation type="submission" date="2015-09" db="EMBL/GenBank/DDBJ databases">
        <title>Sorangium comparison.</title>
        <authorList>
            <person name="Zaburannyi N."/>
            <person name="Bunk B."/>
            <person name="Overmann J."/>
            <person name="Mueller R."/>
        </authorList>
    </citation>
    <scope>NUCLEOTIDE SEQUENCE [LARGE SCALE GENOMIC DNA]</scope>
    <source>
        <strain evidence="9 10">So ce26</strain>
    </source>
</reference>
<feature type="transmembrane region" description="Helical" evidence="8">
    <location>
        <begin position="345"/>
        <end position="369"/>
    </location>
</feature>
<protein>
    <recommendedName>
        <fullName evidence="11">Permease</fullName>
    </recommendedName>
</protein>
<evidence type="ECO:0000256" key="5">
    <source>
        <dbReference type="ARBA" id="ARBA00022989"/>
    </source>
</evidence>
<dbReference type="PANTHER" id="PTHR34184:SF4">
    <property type="entry name" value="UPF0718 PROTEIN YCGR"/>
    <property type="match status" value="1"/>
</dbReference>
<dbReference type="Proteomes" id="UP000238348">
    <property type="component" value="Chromosome"/>
</dbReference>
<dbReference type="EMBL" id="CP012673">
    <property type="protein sequence ID" value="AUX47048.1"/>
    <property type="molecule type" value="Genomic_DNA"/>
</dbReference>
<dbReference type="RefSeq" id="WP_104985135.1">
    <property type="nucleotide sequence ID" value="NZ_CP012673.1"/>
</dbReference>
<comment type="similarity">
    <text evidence="2">Belongs to the UPF0718 family.</text>
</comment>
<keyword evidence="6 8" id="KW-0472">Membrane</keyword>
<organism evidence="9 10">
    <name type="scientific">Sorangium cellulosum</name>
    <name type="common">Polyangium cellulosum</name>
    <dbReference type="NCBI Taxonomy" id="56"/>
    <lineage>
        <taxon>Bacteria</taxon>
        <taxon>Pseudomonadati</taxon>
        <taxon>Myxococcota</taxon>
        <taxon>Polyangia</taxon>
        <taxon>Polyangiales</taxon>
        <taxon>Polyangiaceae</taxon>
        <taxon>Sorangium</taxon>
    </lineage>
</organism>
<dbReference type="AlphaFoldDB" id="A0A2L0F632"/>
<sequence>MLALVVVLSIAGLAAGPLLVALGRRRVLPTSALDGLTLGLVPALVLSRHLPHVVEEIGAQAVLWLALGYAALWLTEHRRRGAGEALGREVAFSALAVHGLLDGAGLALAAAAADGSTDGVLFAVAVVVHRLPEGLSLAARFLPAWGWRQLSARLGLLAALTLLGALLGHGLLERLPHESFEAFIAFGLGVLLRIVVHTHEAPPRDARARLTSAVAFASGLAVVLALPDPESAFTRAHPGELSIAESLGPLFVETAPAMLAGLAAAGLLRVFLPRPAGWPLRGGPALIQAVRGVVSGLQLPLGAPGVLPLVRRLLLAGAPAAAVVALAIGAPALDVGSAALSLRLLGLPLAAARVAASALLAVAVAILVARVAAGAARPGSAGAAQPDGAPAGDALARGRAAPRAQLRAAVAEAIGPELDRVAAWYLVGLVLAAVADAALAPAAASALGAPADVVVSALAAMPFYVCALGATPLAAVMIHKGLSAGAALAFLLVGPAMNVAVLAVLKRSLGARAAAVFALASVAVAVALGLAANALVAGAAVPELHALLAHEHALIEWLCAAALGALLLASFMRLGPRAWFGNMSAHGNAAALDPADPHEHGAHEHRCDRHGAPADPREPAAAVVPGAPRP</sequence>
<feature type="transmembrane region" description="Helical" evidence="8">
    <location>
        <begin position="247"/>
        <end position="272"/>
    </location>
</feature>
<feature type="transmembrane region" description="Helical" evidence="8">
    <location>
        <begin position="178"/>
        <end position="196"/>
    </location>
</feature>
<evidence type="ECO:0000256" key="7">
    <source>
        <dbReference type="SAM" id="MobiDB-lite"/>
    </source>
</evidence>
<dbReference type="PANTHER" id="PTHR34184">
    <property type="entry name" value="UPF0718 PROTEIN YCGR"/>
    <property type="match status" value="1"/>
</dbReference>
<feature type="transmembrane region" description="Helical" evidence="8">
    <location>
        <begin position="484"/>
        <end position="505"/>
    </location>
</feature>
<feature type="transmembrane region" description="Helical" evidence="8">
    <location>
        <begin position="57"/>
        <end position="74"/>
    </location>
</feature>
<feature type="transmembrane region" description="Helical" evidence="8">
    <location>
        <begin position="208"/>
        <end position="227"/>
    </location>
</feature>
<keyword evidence="5 8" id="KW-1133">Transmembrane helix</keyword>
<dbReference type="GO" id="GO:0005886">
    <property type="term" value="C:plasma membrane"/>
    <property type="evidence" value="ECO:0007669"/>
    <property type="project" value="UniProtKB-SubCell"/>
</dbReference>
<keyword evidence="3" id="KW-1003">Cell membrane</keyword>
<evidence type="ECO:0008006" key="11">
    <source>
        <dbReference type="Google" id="ProtNLM"/>
    </source>
</evidence>
<evidence type="ECO:0000256" key="4">
    <source>
        <dbReference type="ARBA" id="ARBA00022692"/>
    </source>
</evidence>
<feature type="compositionally biased region" description="Low complexity" evidence="7">
    <location>
        <begin position="619"/>
        <end position="630"/>
    </location>
</feature>
<dbReference type="InterPro" id="IPR005524">
    <property type="entry name" value="DUF318"/>
</dbReference>
<dbReference type="InterPro" id="IPR052923">
    <property type="entry name" value="UPF0718"/>
</dbReference>
<feature type="transmembrane region" description="Helical" evidence="8">
    <location>
        <begin position="154"/>
        <end position="172"/>
    </location>
</feature>
<evidence type="ECO:0000256" key="2">
    <source>
        <dbReference type="ARBA" id="ARBA00006386"/>
    </source>
</evidence>
<feature type="region of interest" description="Disordered" evidence="7">
    <location>
        <begin position="591"/>
        <end position="630"/>
    </location>
</feature>
<evidence type="ECO:0000256" key="1">
    <source>
        <dbReference type="ARBA" id="ARBA00004651"/>
    </source>
</evidence>
<comment type="subcellular location">
    <subcellularLocation>
        <location evidence="1">Cell membrane</location>
        <topology evidence="1">Multi-pass membrane protein</topology>
    </subcellularLocation>
</comment>
<keyword evidence="4 8" id="KW-0812">Transmembrane</keyword>
<feature type="transmembrane region" description="Helical" evidence="8">
    <location>
        <begin position="313"/>
        <end position="333"/>
    </location>
</feature>
<evidence type="ECO:0000313" key="10">
    <source>
        <dbReference type="Proteomes" id="UP000238348"/>
    </source>
</evidence>